<gene>
    <name evidence="1" type="ORF">S01H4_17413</name>
</gene>
<reference evidence="1" key="1">
    <citation type="journal article" date="2014" name="Front. Microbiol.">
        <title>High frequency of phylogenetically diverse reductive dehalogenase-homologous genes in deep subseafloor sedimentary metagenomes.</title>
        <authorList>
            <person name="Kawai M."/>
            <person name="Futagami T."/>
            <person name="Toyoda A."/>
            <person name="Takaki Y."/>
            <person name="Nishi S."/>
            <person name="Hori S."/>
            <person name="Arai W."/>
            <person name="Tsubouchi T."/>
            <person name="Morono Y."/>
            <person name="Uchiyama I."/>
            <person name="Ito T."/>
            <person name="Fujiyama A."/>
            <person name="Inagaki F."/>
            <person name="Takami H."/>
        </authorList>
    </citation>
    <scope>NUCLEOTIDE SEQUENCE</scope>
    <source>
        <strain evidence="1">Expedition CK06-06</strain>
    </source>
</reference>
<evidence type="ECO:0000313" key="1">
    <source>
        <dbReference type="EMBL" id="GAG61463.1"/>
    </source>
</evidence>
<accession>X0ZM65</accession>
<organism evidence="1">
    <name type="scientific">marine sediment metagenome</name>
    <dbReference type="NCBI Taxonomy" id="412755"/>
    <lineage>
        <taxon>unclassified sequences</taxon>
        <taxon>metagenomes</taxon>
        <taxon>ecological metagenomes</taxon>
    </lineage>
</organism>
<protein>
    <submittedName>
        <fullName evidence="1">Uncharacterized protein</fullName>
    </submittedName>
</protein>
<dbReference type="EMBL" id="BART01007668">
    <property type="protein sequence ID" value="GAG61463.1"/>
    <property type="molecule type" value="Genomic_DNA"/>
</dbReference>
<sequence>MAVNVNTVYQTVLSIINKEQRGYLTPAEFNEVGTQVQLEAEDDLDIIEMEVHALNAAMEMDVDQAEAILRVEKGSSVSNMKSKELKRDLLLFAKRKPSLFISLANDENVQLRNFGIKAIEARIINLSQDQ</sequence>
<comment type="caution">
    <text evidence="1">The sequence shown here is derived from an EMBL/GenBank/DDBJ whole genome shotgun (WGS) entry which is preliminary data.</text>
</comment>
<dbReference type="AlphaFoldDB" id="X0ZM65"/>
<proteinExistence type="predicted"/>
<name>X0ZM65_9ZZZZ</name>
<feature type="non-terminal residue" evidence="1">
    <location>
        <position position="130"/>
    </location>
</feature>